<evidence type="ECO:0000313" key="8">
    <source>
        <dbReference type="EMBL" id="GMT24201.1"/>
    </source>
</evidence>
<reference evidence="8" key="1">
    <citation type="submission" date="2023-10" db="EMBL/GenBank/DDBJ databases">
        <title>Genome assembly of Pristionchus species.</title>
        <authorList>
            <person name="Yoshida K."/>
            <person name="Sommer R.J."/>
        </authorList>
    </citation>
    <scope>NUCLEOTIDE SEQUENCE</scope>
    <source>
        <strain evidence="8">RS5133</strain>
    </source>
</reference>
<dbReference type="AlphaFoldDB" id="A0AAV5W0B2"/>
<keyword evidence="4 7" id="KW-1133">Transmembrane helix</keyword>
<proteinExistence type="predicted"/>
<keyword evidence="2 7" id="KW-0812">Transmembrane</keyword>
<evidence type="ECO:0000256" key="4">
    <source>
        <dbReference type="ARBA" id="ARBA00022989"/>
    </source>
</evidence>
<protein>
    <submittedName>
        <fullName evidence="8">Uncharacterized protein</fullName>
    </submittedName>
</protein>
<sequence length="602" mass="68369">FFQQRMGNWQWRMRSQLRRLRESEAAQRMRFLLRRHAYSPRRLALLLCGFIFILYYLLSSRRRFEYIVSQSCLEENLRLYDDELKNFSIARDRDSVFFIGNGYIGVGEDGELRVASAKTLSTLTAFRPLVSLKFEGVDDISQATLTDFLRGKLKSVQCFSANGDCVCATTTTFIHRTKKNILSEEVRISNPGKSAIQVRMHRDVSPTWKSESDDSSPNRPLCMREDLGIGGRLGGAIICSSVPEESTIHSRREEAFRFICAIDVRETVRDRWKKDSREEVTNAFTDAIRESNSIEKEHDSAWEKLNEVIFHLSHSFAPNVLNGVLINATRYAIMSNVRAPLLEEGVSPQEQRIIESRGSRRDLCYTGHSTLLYPSRLWQKMKNAVEVVSLVETWLLTLEKRGCGNLMAMGASGIGQAFVLSLSAATFHDGHLELGMDPADMHREISVSGLQINDASKSKLAFKVKIHEDNRPFLMVSSSSELYACDGGCRSDPIRISSTGIKIPVMLTKPLTSILYVAPNRKHLTQLRNAIHVSEIDVAPAHEDDIMSAHKGEGLPVMLWGLLGVIVIAFHVFLFKLLYNEWKKGDTTPFNPYLRLRYLREH</sequence>
<dbReference type="EMBL" id="BTSY01000004">
    <property type="protein sequence ID" value="GMT24201.1"/>
    <property type="molecule type" value="Genomic_DNA"/>
</dbReference>
<feature type="transmembrane region" description="Helical" evidence="7">
    <location>
        <begin position="557"/>
        <end position="579"/>
    </location>
</feature>
<keyword evidence="6" id="KW-0325">Glycoprotein</keyword>
<name>A0AAV5W0B2_9BILA</name>
<comment type="subcellular location">
    <subcellularLocation>
        <location evidence="1">Membrane</location>
        <topology evidence="1">Single-pass type I membrane protein</topology>
    </subcellularLocation>
</comment>
<evidence type="ECO:0000256" key="7">
    <source>
        <dbReference type="SAM" id="Phobius"/>
    </source>
</evidence>
<comment type="caution">
    <text evidence="8">The sequence shown here is derived from an EMBL/GenBank/DDBJ whole genome shotgun (WGS) entry which is preliminary data.</text>
</comment>
<dbReference type="PANTHER" id="PTHR31386">
    <property type="entry name" value="UNCHARACTERIZED PROTEIN KIAA2013"/>
    <property type="match status" value="1"/>
</dbReference>
<keyword evidence="9" id="KW-1185">Reference proteome</keyword>
<dbReference type="Proteomes" id="UP001432322">
    <property type="component" value="Unassembled WGS sequence"/>
</dbReference>
<keyword evidence="3" id="KW-0732">Signal</keyword>
<dbReference type="PANTHER" id="PTHR31386:SF2">
    <property type="entry name" value="SIMILAR TO RIKEN CDNA 2510039O18"/>
    <property type="match status" value="1"/>
</dbReference>
<evidence type="ECO:0000256" key="5">
    <source>
        <dbReference type="ARBA" id="ARBA00023136"/>
    </source>
</evidence>
<evidence type="ECO:0000256" key="1">
    <source>
        <dbReference type="ARBA" id="ARBA00004479"/>
    </source>
</evidence>
<evidence type="ECO:0000256" key="3">
    <source>
        <dbReference type="ARBA" id="ARBA00022729"/>
    </source>
</evidence>
<evidence type="ECO:0000313" key="9">
    <source>
        <dbReference type="Proteomes" id="UP001432322"/>
    </source>
</evidence>
<keyword evidence="5 7" id="KW-0472">Membrane</keyword>
<accession>A0AAV5W0B2</accession>
<feature type="non-terminal residue" evidence="8">
    <location>
        <position position="1"/>
    </location>
</feature>
<evidence type="ECO:0000256" key="2">
    <source>
        <dbReference type="ARBA" id="ARBA00022692"/>
    </source>
</evidence>
<evidence type="ECO:0000256" key="6">
    <source>
        <dbReference type="ARBA" id="ARBA00023180"/>
    </source>
</evidence>
<dbReference type="InterPro" id="IPR018795">
    <property type="entry name" value="K2013-like"/>
</dbReference>
<gene>
    <name evidence="8" type="ORF">PFISCL1PPCAC_15498</name>
</gene>
<dbReference type="GO" id="GO:0016020">
    <property type="term" value="C:membrane"/>
    <property type="evidence" value="ECO:0007669"/>
    <property type="project" value="UniProtKB-SubCell"/>
</dbReference>
<dbReference type="Pfam" id="PF10222">
    <property type="entry name" value="DUF2152"/>
    <property type="match status" value="1"/>
</dbReference>
<organism evidence="8 9">
    <name type="scientific">Pristionchus fissidentatus</name>
    <dbReference type="NCBI Taxonomy" id="1538716"/>
    <lineage>
        <taxon>Eukaryota</taxon>
        <taxon>Metazoa</taxon>
        <taxon>Ecdysozoa</taxon>
        <taxon>Nematoda</taxon>
        <taxon>Chromadorea</taxon>
        <taxon>Rhabditida</taxon>
        <taxon>Rhabditina</taxon>
        <taxon>Diplogasteromorpha</taxon>
        <taxon>Diplogasteroidea</taxon>
        <taxon>Neodiplogasteridae</taxon>
        <taxon>Pristionchus</taxon>
    </lineage>
</organism>